<dbReference type="EMBL" id="CP059672">
    <property type="protein sequence ID" value="QRW26215.1"/>
    <property type="molecule type" value="Genomic_DNA"/>
</dbReference>
<dbReference type="GeneID" id="67034154"/>
<feature type="region of interest" description="Disordered" evidence="1">
    <location>
        <begin position="203"/>
        <end position="261"/>
    </location>
</feature>
<dbReference type="KEGG" id="rsx:RhiXN_11876"/>
<evidence type="ECO:0000313" key="2">
    <source>
        <dbReference type="EMBL" id="QRW26215.1"/>
    </source>
</evidence>
<accession>A0A8H8P6L5</accession>
<dbReference type="Proteomes" id="UP000650533">
    <property type="component" value="Chromosome 15"/>
</dbReference>
<name>A0A8H8P6L5_9AGAM</name>
<dbReference type="RefSeq" id="XP_043186452.1">
    <property type="nucleotide sequence ID" value="XM_043331691.1"/>
</dbReference>
<dbReference type="AlphaFoldDB" id="A0A8H8P6L5"/>
<gene>
    <name evidence="2" type="ORF">RhiXN_11876</name>
</gene>
<reference evidence="2" key="1">
    <citation type="submission" date="2020-05" db="EMBL/GenBank/DDBJ databases">
        <title>Evolutionary and genomic comparisons of hybrid uninucleate and nonhybrid Rhizoctonia fungi.</title>
        <authorList>
            <person name="Li C."/>
            <person name="Chen X."/>
        </authorList>
    </citation>
    <scope>NUCLEOTIDE SEQUENCE</scope>
    <source>
        <strain evidence="2">AG-1 IA</strain>
    </source>
</reference>
<organism evidence="2 3">
    <name type="scientific">Rhizoctonia solani</name>
    <dbReference type="NCBI Taxonomy" id="456999"/>
    <lineage>
        <taxon>Eukaryota</taxon>
        <taxon>Fungi</taxon>
        <taxon>Dikarya</taxon>
        <taxon>Basidiomycota</taxon>
        <taxon>Agaricomycotina</taxon>
        <taxon>Agaricomycetes</taxon>
        <taxon>Cantharellales</taxon>
        <taxon>Ceratobasidiaceae</taxon>
        <taxon>Rhizoctonia</taxon>
    </lineage>
</organism>
<feature type="compositionally biased region" description="Low complexity" evidence="1">
    <location>
        <begin position="291"/>
        <end position="308"/>
    </location>
</feature>
<feature type="compositionally biased region" description="Polar residues" evidence="1">
    <location>
        <begin position="209"/>
        <end position="258"/>
    </location>
</feature>
<evidence type="ECO:0000313" key="3">
    <source>
        <dbReference type="Proteomes" id="UP000650533"/>
    </source>
</evidence>
<sequence length="308" mass="34613">MSSSSTAHSSILHPISSDYTDSQDGTDHTSNHWWMRAVSIRRLQYAFGQKLDLNSRWFNIYLRSDLHLAFDNKKNPGWVLVPLEADVQQIISKIDALKQDRESRGNCGPWPDFWSREWFPVKKSGYTYEFMPLFVANKDIAIMRYEWDQAEPRQDLYYPPFSDFPLLKSHVHPYAVIFNAQLLDLGYVYDSLANASNNAAPPGLYPLQRGSSRSSPAGTTNNHASQTPQYLETPNSIHEVDCSQTPVGSQRGSGQDNLNHLFDDLEHEPSKLVDHSLGKSLSVSTPNGLIPSLSPSPSLSSPSRVSFA</sequence>
<protein>
    <submittedName>
        <fullName evidence="2">Uncharacterized protein</fullName>
    </submittedName>
</protein>
<proteinExistence type="predicted"/>
<evidence type="ECO:0000256" key="1">
    <source>
        <dbReference type="SAM" id="MobiDB-lite"/>
    </source>
</evidence>
<feature type="region of interest" description="Disordered" evidence="1">
    <location>
        <begin position="288"/>
        <end position="308"/>
    </location>
</feature>